<proteinExistence type="predicted"/>
<comment type="caution">
    <text evidence="2">The sequence shown here is derived from an EMBL/GenBank/DDBJ whole genome shotgun (WGS) entry which is preliminary data.</text>
</comment>
<organism evidence="2 3">
    <name type="scientific">Thiohalobacter thiocyanaticus</name>
    <dbReference type="NCBI Taxonomy" id="585455"/>
    <lineage>
        <taxon>Bacteria</taxon>
        <taxon>Pseudomonadati</taxon>
        <taxon>Pseudomonadota</taxon>
        <taxon>Gammaproteobacteria</taxon>
        <taxon>Thiohalobacterales</taxon>
        <taxon>Thiohalobacteraceae</taxon>
        <taxon>Thiohalobacter</taxon>
    </lineage>
</organism>
<dbReference type="RefSeq" id="WP_125182250.1">
    <property type="nucleotide sequence ID" value="NZ_QZMU01000001.1"/>
</dbReference>
<sequence length="125" mass="13953">MGRRTATQILEMRGSFKANPQRARPKEPKASRPFRKAAPRHLTEAQRRCWKEIVQRCPAGVLTNADEHQVELVAVLLAEFRADSEAMPTTRLTLLGRYLDKLGLSPSGRASLTVGQPKGNDFDDV</sequence>
<keyword evidence="3" id="KW-1185">Reference proteome</keyword>
<evidence type="ECO:0000313" key="2">
    <source>
        <dbReference type="EMBL" id="RRQ22909.1"/>
    </source>
</evidence>
<reference evidence="2 3" key="1">
    <citation type="journal article" date="2010" name="Int. J. Syst. Evol. Microbiol.">
        <title>Thiohalobacter thiocyanaticus gen. nov., sp. nov., a moderately halophilic, sulfur-oxidizing gammaproteobacterium from hypersaline lakes, that utilizes thiocyanate.</title>
        <authorList>
            <person name="Sorokin D.Y."/>
            <person name="Kovaleva O.L."/>
            <person name="Tourova T.P."/>
            <person name="Muyzer G."/>
        </authorList>
    </citation>
    <scope>NUCLEOTIDE SEQUENCE [LARGE SCALE GENOMIC DNA]</scope>
    <source>
        <strain evidence="2 3">Hrh1</strain>
    </source>
</reference>
<evidence type="ECO:0000313" key="3">
    <source>
        <dbReference type="Proteomes" id="UP000287798"/>
    </source>
</evidence>
<dbReference type="AlphaFoldDB" id="A0A426QMD8"/>
<gene>
    <name evidence="2" type="ORF">D6C00_13885</name>
</gene>
<dbReference type="Proteomes" id="UP000287798">
    <property type="component" value="Unassembled WGS sequence"/>
</dbReference>
<protein>
    <submittedName>
        <fullName evidence="2">Terminase</fullName>
    </submittedName>
</protein>
<evidence type="ECO:0000256" key="1">
    <source>
        <dbReference type="SAM" id="MobiDB-lite"/>
    </source>
</evidence>
<feature type="region of interest" description="Disordered" evidence="1">
    <location>
        <begin position="104"/>
        <end position="125"/>
    </location>
</feature>
<feature type="region of interest" description="Disordered" evidence="1">
    <location>
        <begin position="1"/>
        <end position="40"/>
    </location>
</feature>
<dbReference type="EMBL" id="QZMU01000001">
    <property type="protein sequence ID" value="RRQ22909.1"/>
    <property type="molecule type" value="Genomic_DNA"/>
</dbReference>
<name>A0A426QMD8_9GAMM</name>
<accession>A0A426QMD8</accession>